<comment type="caution">
    <text evidence="12">The sequence shown here is derived from an EMBL/GenBank/DDBJ whole genome shotgun (WGS) entry which is preliminary data.</text>
</comment>
<dbReference type="InterPro" id="IPR016163">
    <property type="entry name" value="Ald_DH_C"/>
</dbReference>
<dbReference type="EC" id="1.2.1.22" evidence="4"/>
<keyword evidence="7" id="KW-0520">NAD</keyword>
<dbReference type="InterPro" id="IPR016161">
    <property type="entry name" value="Ald_DH/histidinol_DH"/>
</dbReference>
<dbReference type="InterPro" id="IPR015590">
    <property type="entry name" value="Aldehyde_DH_dom"/>
</dbReference>
<dbReference type="Pfam" id="PF00171">
    <property type="entry name" value="Aldedh"/>
    <property type="match status" value="1"/>
</dbReference>
<evidence type="ECO:0000256" key="6">
    <source>
        <dbReference type="ARBA" id="ARBA00023002"/>
    </source>
</evidence>
<dbReference type="STRING" id="49547.MBCUR_01300"/>
<dbReference type="InterPro" id="IPR053404">
    <property type="entry name" value="Lactaldehyde_DH"/>
</dbReference>
<dbReference type="FunFam" id="3.40.309.10:FF:000009">
    <property type="entry name" value="Aldehyde dehydrogenase A"/>
    <property type="match status" value="1"/>
</dbReference>
<reference evidence="12 13" key="1">
    <citation type="submission" date="2016-04" db="EMBL/GenBank/DDBJ databases">
        <title>Genome sequence of Methanobrevibacter curvatus DSM 11111.</title>
        <authorList>
            <person name="Poehlein A."/>
            <person name="Seedorf H."/>
            <person name="Daniel R."/>
        </authorList>
    </citation>
    <scope>NUCLEOTIDE SEQUENCE [LARGE SCALE GENOMIC DNA]</scope>
    <source>
        <strain evidence="12 13">DSM 11111</strain>
    </source>
</reference>
<evidence type="ECO:0000256" key="4">
    <source>
        <dbReference type="ARBA" id="ARBA00013052"/>
    </source>
</evidence>
<sequence>MTINDKTQHKINKKEKKNTINIINPYNQKIIIQLEKQNIKDLKKLISNAKMGQKELIDFSSRKISNALYTAFENLKHEKKKIAKILTEETGKPIKDSIVEMDRSIETLKFSAEESKRIYGESVPLDAGLGGKGFFAFTQKVPLGLVVAITPFNYPVNLAIHKIGPAIASKNSCILKPSLKAPLAAIEMSKIISSEFPQGVLSTVLGGGSELSNELITNPNVDKITFTGSVEVGKLIASKAGMKKVSLELGGNDPLIILKDANLEKAVKGAVNGAYLFAGQVCMGVKRIIVENEIADEFLQSFKKETEKLRVGNPMNKNTDIGPLIDEEAAKIVEKSVQNMIDTGADLITGGKRKDNFYTPTILDNIDGESSIIKQELFGPVAPVIRVKDVDEAIKIANNTEFGLQAGVYTENIHNGLKVANEIIAGSVFINKQSTFRTDNMPFGGFKNSGVGKEGVKYAIDEMTKTKLIGLNLR</sequence>
<dbReference type="InterPro" id="IPR016162">
    <property type="entry name" value="Ald_DH_N"/>
</dbReference>
<gene>
    <name evidence="12" type="primary">safD</name>
    <name evidence="12" type="ORF">MBCUR_01300</name>
</gene>
<evidence type="ECO:0000256" key="1">
    <source>
        <dbReference type="ARBA" id="ARBA00005036"/>
    </source>
</evidence>
<proteinExistence type="inferred from homology"/>
<comment type="subunit">
    <text evidence="3">Homotetramer.</text>
</comment>
<dbReference type="PROSITE" id="PS00687">
    <property type="entry name" value="ALDEHYDE_DEHYDR_GLU"/>
    <property type="match status" value="1"/>
</dbReference>
<dbReference type="Gene3D" id="3.40.605.10">
    <property type="entry name" value="Aldehyde Dehydrogenase, Chain A, domain 1"/>
    <property type="match status" value="1"/>
</dbReference>
<evidence type="ECO:0000313" key="13">
    <source>
        <dbReference type="Proteomes" id="UP000077245"/>
    </source>
</evidence>
<dbReference type="SUPFAM" id="SSF53720">
    <property type="entry name" value="ALDH-like"/>
    <property type="match status" value="1"/>
</dbReference>
<organism evidence="12 13">
    <name type="scientific">Methanobrevibacter curvatus</name>
    <dbReference type="NCBI Taxonomy" id="49547"/>
    <lineage>
        <taxon>Archaea</taxon>
        <taxon>Methanobacteriati</taxon>
        <taxon>Methanobacteriota</taxon>
        <taxon>Methanomada group</taxon>
        <taxon>Methanobacteria</taxon>
        <taxon>Methanobacteriales</taxon>
        <taxon>Methanobacteriaceae</taxon>
        <taxon>Methanobrevibacter</taxon>
    </lineage>
</organism>
<dbReference type="RefSeq" id="WP_067088924.1">
    <property type="nucleotide sequence ID" value="NZ_LWMV01000020.1"/>
</dbReference>
<feature type="active site" evidence="9">
    <location>
        <position position="248"/>
    </location>
</feature>
<dbReference type="PANTHER" id="PTHR42991:SF1">
    <property type="entry name" value="ALDEHYDE DEHYDROGENASE"/>
    <property type="match status" value="1"/>
</dbReference>
<dbReference type="PANTHER" id="PTHR42991">
    <property type="entry name" value="ALDEHYDE DEHYDROGENASE"/>
    <property type="match status" value="1"/>
</dbReference>
<evidence type="ECO:0000259" key="11">
    <source>
        <dbReference type="Pfam" id="PF00171"/>
    </source>
</evidence>
<evidence type="ECO:0000256" key="10">
    <source>
        <dbReference type="RuleBase" id="RU003345"/>
    </source>
</evidence>
<evidence type="ECO:0000256" key="5">
    <source>
        <dbReference type="ARBA" id="ARBA00019663"/>
    </source>
</evidence>
<dbReference type="InterPro" id="IPR029510">
    <property type="entry name" value="Ald_DH_CS_GLU"/>
</dbReference>
<dbReference type="AlphaFoldDB" id="A0A166DWK4"/>
<dbReference type="PROSITE" id="PS00070">
    <property type="entry name" value="ALDEHYDE_DEHYDR_CYS"/>
    <property type="match status" value="1"/>
</dbReference>
<comment type="similarity">
    <text evidence="2 10">Belongs to the aldehyde dehydrogenase family.</text>
</comment>
<name>A0A166DWK4_9EURY</name>
<accession>A0A166DWK4</accession>
<dbReference type="OrthoDB" id="6342at2157"/>
<dbReference type="InterPro" id="IPR016160">
    <property type="entry name" value="Ald_DH_CS_CYS"/>
</dbReference>
<comment type="pathway">
    <text evidence="1">Cofactor biosynthesis; coenzyme F420 biosynthesis.</text>
</comment>
<keyword evidence="6 10" id="KW-0560">Oxidoreductase</keyword>
<dbReference type="GO" id="GO:0008911">
    <property type="term" value="F:lactaldehyde dehydrogenase (NAD+) activity"/>
    <property type="evidence" value="ECO:0007669"/>
    <property type="project" value="UniProtKB-EC"/>
</dbReference>
<evidence type="ECO:0000256" key="8">
    <source>
        <dbReference type="ARBA" id="ARBA00049147"/>
    </source>
</evidence>
<evidence type="ECO:0000256" key="9">
    <source>
        <dbReference type="PROSITE-ProRule" id="PRU10007"/>
    </source>
</evidence>
<feature type="domain" description="Aldehyde dehydrogenase" evidence="11">
    <location>
        <begin position="15"/>
        <end position="468"/>
    </location>
</feature>
<comment type="catalytic activity">
    <reaction evidence="8">
        <text>(S)-lactaldehyde + NAD(+) + H2O = (S)-lactate + NADH + 2 H(+)</text>
        <dbReference type="Rhea" id="RHEA:14277"/>
        <dbReference type="ChEBI" id="CHEBI:15377"/>
        <dbReference type="ChEBI" id="CHEBI:15378"/>
        <dbReference type="ChEBI" id="CHEBI:16651"/>
        <dbReference type="ChEBI" id="CHEBI:18041"/>
        <dbReference type="ChEBI" id="CHEBI:57540"/>
        <dbReference type="ChEBI" id="CHEBI:57945"/>
        <dbReference type="EC" id="1.2.1.22"/>
    </reaction>
</comment>
<dbReference type="Gene3D" id="3.40.309.10">
    <property type="entry name" value="Aldehyde Dehydrogenase, Chain A, domain 2"/>
    <property type="match status" value="1"/>
</dbReference>
<evidence type="ECO:0000256" key="3">
    <source>
        <dbReference type="ARBA" id="ARBA00011881"/>
    </source>
</evidence>
<dbReference type="EMBL" id="LWMV01000020">
    <property type="protein sequence ID" value="KZX16026.1"/>
    <property type="molecule type" value="Genomic_DNA"/>
</dbReference>
<dbReference type="Proteomes" id="UP000077245">
    <property type="component" value="Unassembled WGS sequence"/>
</dbReference>
<protein>
    <recommendedName>
        <fullName evidence="5">Lactaldehyde dehydrogenase</fullName>
        <ecNumber evidence="4">1.2.1.22</ecNumber>
    </recommendedName>
</protein>
<evidence type="ECO:0000256" key="7">
    <source>
        <dbReference type="ARBA" id="ARBA00023027"/>
    </source>
</evidence>
<evidence type="ECO:0000313" key="12">
    <source>
        <dbReference type="EMBL" id="KZX16026.1"/>
    </source>
</evidence>
<evidence type="ECO:0000256" key="2">
    <source>
        <dbReference type="ARBA" id="ARBA00009986"/>
    </source>
</evidence>
<dbReference type="NCBIfam" id="NF040648">
    <property type="entry name" value="lactal_redase_Meth"/>
    <property type="match status" value="1"/>
</dbReference>
<dbReference type="UniPathway" id="UPA00071"/>
<keyword evidence="13" id="KW-1185">Reference proteome</keyword>
<dbReference type="PATRIC" id="fig|49547.3.peg.140"/>
<dbReference type="InterPro" id="IPR051020">
    <property type="entry name" value="ALDH-related_metabolic_enz"/>
</dbReference>